<proteinExistence type="predicted"/>
<dbReference type="Proteomes" id="UP000582090">
    <property type="component" value="Unassembled WGS sequence"/>
</dbReference>
<dbReference type="EMBL" id="JACIDW010000005">
    <property type="protein sequence ID" value="MBB3964636.1"/>
    <property type="molecule type" value="Genomic_DNA"/>
</dbReference>
<feature type="compositionally biased region" description="Polar residues" evidence="1">
    <location>
        <begin position="401"/>
        <end position="411"/>
    </location>
</feature>
<organism evidence="3 4">
    <name type="scientific">Rhizobium metallidurans</name>
    <dbReference type="NCBI Taxonomy" id="1265931"/>
    <lineage>
        <taxon>Bacteria</taxon>
        <taxon>Pseudomonadati</taxon>
        <taxon>Pseudomonadota</taxon>
        <taxon>Alphaproteobacteria</taxon>
        <taxon>Hyphomicrobiales</taxon>
        <taxon>Rhizobiaceae</taxon>
        <taxon>Rhizobium/Agrobacterium group</taxon>
        <taxon>Rhizobium</taxon>
    </lineage>
</organism>
<feature type="region of interest" description="Disordered" evidence="1">
    <location>
        <begin position="28"/>
        <end position="66"/>
    </location>
</feature>
<feature type="compositionally biased region" description="Low complexity" evidence="1">
    <location>
        <begin position="36"/>
        <end position="66"/>
    </location>
</feature>
<evidence type="ECO:0000256" key="1">
    <source>
        <dbReference type="SAM" id="MobiDB-lite"/>
    </source>
</evidence>
<comment type="caution">
    <text evidence="3">The sequence shown here is derived from an EMBL/GenBank/DDBJ whole genome shotgun (WGS) entry which is preliminary data.</text>
</comment>
<gene>
    <name evidence="3" type="ORF">GGQ67_002297</name>
</gene>
<keyword evidence="2" id="KW-0732">Signal</keyword>
<evidence type="ECO:0000313" key="4">
    <source>
        <dbReference type="Proteomes" id="UP000582090"/>
    </source>
</evidence>
<feature type="signal peptide" evidence="2">
    <location>
        <begin position="1"/>
        <end position="26"/>
    </location>
</feature>
<feature type="region of interest" description="Disordered" evidence="1">
    <location>
        <begin position="398"/>
        <end position="461"/>
    </location>
</feature>
<dbReference type="RefSeq" id="WP_246400165.1">
    <property type="nucleotide sequence ID" value="NZ_JACIDW010000005.1"/>
</dbReference>
<evidence type="ECO:0000256" key="2">
    <source>
        <dbReference type="SAM" id="SignalP"/>
    </source>
</evidence>
<dbReference type="NCBIfam" id="NF009442">
    <property type="entry name" value="PRK12798.1-4"/>
    <property type="match status" value="1"/>
</dbReference>
<sequence length="475" mass="50238">MKRRQHRHLLPLAFSIALAATGVARAEDAAPPAAPAPAGTAETQAGGAEAPESRQAQPPAAATAAAEALPVAPADDGGDTAPYKMLRSLQFIQDSVVLGDSSANEMQRFMLGTIDKRLRAVDPTVFDDDRNVDAALIYAMSGGNPQTLEYLVARDVNGYFDNRVTDILRKYLSGKGLLVAKTLVEMAQEYKDKKIGPYLALVGGNVTLAKSPEEALKLYDLARLNAPGTIIEEAALRRSVAISVDKGLVDQGLKYSQRYVRRFLYSPYASQFADLFVKLLVDQDRNVKPDDVVGILSFMDEARQREIYLRIARAAAIAGKGELARMAAGRAQSLSGNANNAFGALADFYGGMASIPTDKIDTAARNISNIADKALSPRDQILRAAARSVAEQVLRQPDAASLTQGSANTPNGQEASSEQAAGGGSAAEGAVADAVPAIGSQSADPQNADPAFSSFVTSSRSQLDEIDGLLNKESN</sequence>
<name>A0A7W6CQM1_9HYPH</name>
<dbReference type="AlphaFoldDB" id="A0A7W6CQM1"/>
<evidence type="ECO:0000313" key="3">
    <source>
        <dbReference type="EMBL" id="MBB3964636.1"/>
    </source>
</evidence>
<feature type="chain" id="PRO_5030825396" evidence="2">
    <location>
        <begin position="27"/>
        <end position="475"/>
    </location>
</feature>
<reference evidence="3 4" key="1">
    <citation type="submission" date="2020-08" db="EMBL/GenBank/DDBJ databases">
        <title>Genomic Encyclopedia of Type Strains, Phase IV (KMG-IV): sequencing the most valuable type-strain genomes for metagenomic binning, comparative biology and taxonomic classification.</title>
        <authorList>
            <person name="Goeker M."/>
        </authorList>
    </citation>
    <scope>NUCLEOTIDE SEQUENCE [LARGE SCALE GENOMIC DNA]</scope>
    <source>
        <strain evidence="3 4">DSM 26575</strain>
    </source>
</reference>
<protein>
    <submittedName>
        <fullName evidence="3">Chemotaxis protein MotC</fullName>
    </submittedName>
</protein>
<keyword evidence="4" id="KW-1185">Reference proteome</keyword>
<accession>A0A7W6CQM1</accession>